<organism evidence="2 3">
    <name type="scientific">Gymnopilus dilepis</name>
    <dbReference type="NCBI Taxonomy" id="231916"/>
    <lineage>
        <taxon>Eukaryota</taxon>
        <taxon>Fungi</taxon>
        <taxon>Dikarya</taxon>
        <taxon>Basidiomycota</taxon>
        <taxon>Agaricomycotina</taxon>
        <taxon>Agaricomycetes</taxon>
        <taxon>Agaricomycetidae</taxon>
        <taxon>Agaricales</taxon>
        <taxon>Agaricineae</taxon>
        <taxon>Hymenogastraceae</taxon>
        <taxon>Gymnopilus</taxon>
    </lineage>
</organism>
<name>A0A409WZU0_9AGAR</name>
<evidence type="ECO:0000313" key="3">
    <source>
        <dbReference type="Proteomes" id="UP000284706"/>
    </source>
</evidence>
<proteinExistence type="predicted"/>
<dbReference type="AlphaFoldDB" id="A0A409WZU0"/>
<dbReference type="EMBL" id="NHYE01004537">
    <property type="protein sequence ID" value="PPQ84048.1"/>
    <property type="molecule type" value="Genomic_DNA"/>
</dbReference>
<dbReference type="InParanoid" id="A0A409WZU0"/>
<feature type="region of interest" description="Disordered" evidence="1">
    <location>
        <begin position="50"/>
        <end position="69"/>
    </location>
</feature>
<sequence>MLGCVEVVYAPHGIRIVIRFPDQLVEEHLTYRVCGILSALNGQVKPHQITDPPLSDASAQPPDQRNPPASLQVIPTRTTASDHYNAILESCGQRVYSVADGKLEVCISDSLDIRIGNSREFILSASERGRSEASVGLLSFLFSCCLFLSFFRVSVPSRTSSKLLSHGCSTKTTHLPCKNILREHF</sequence>
<comment type="caution">
    <text evidence="2">The sequence shown here is derived from an EMBL/GenBank/DDBJ whole genome shotgun (WGS) entry which is preliminary data.</text>
</comment>
<gene>
    <name evidence="2" type="ORF">CVT26_011426</name>
</gene>
<dbReference type="Proteomes" id="UP000284706">
    <property type="component" value="Unassembled WGS sequence"/>
</dbReference>
<evidence type="ECO:0000256" key="1">
    <source>
        <dbReference type="SAM" id="MobiDB-lite"/>
    </source>
</evidence>
<feature type="compositionally biased region" description="Polar residues" evidence="1">
    <location>
        <begin position="57"/>
        <end position="69"/>
    </location>
</feature>
<reference evidence="2 3" key="1">
    <citation type="journal article" date="2018" name="Evol. Lett.">
        <title>Horizontal gene cluster transfer increased hallucinogenic mushroom diversity.</title>
        <authorList>
            <person name="Reynolds H.T."/>
            <person name="Vijayakumar V."/>
            <person name="Gluck-Thaler E."/>
            <person name="Korotkin H.B."/>
            <person name="Matheny P.B."/>
            <person name="Slot J.C."/>
        </authorList>
    </citation>
    <scope>NUCLEOTIDE SEQUENCE [LARGE SCALE GENOMIC DNA]</scope>
    <source>
        <strain evidence="2 3">SRW20</strain>
    </source>
</reference>
<protein>
    <submittedName>
        <fullName evidence="2">Uncharacterized protein</fullName>
    </submittedName>
</protein>
<keyword evidence="3" id="KW-1185">Reference proteome</keyword>
<accession>A0A409WZU0</accession>
<evidence type="ECO:0000313" key="2">
    <source>
        <dbReference type="EMBL" id="PPQ84048.1"/>
    </source>
</evidence>